<protein>
    <submittedName>
        <fullName evidence="1">Uncharacterized protein</fullName>
    </submittedName>
</protein>
<name>A0AAP0PLH5_9MAGN</name>
<gene>
    <name evidence="1" type="ORF">Sjap_005069</name>
</gene>
<evidence type="ECO:0000313" key="1">
    <source>
        <dbReference type="EMBL" id="KAK9145166.1"/>
    </source>
</evidence>
<accession>A0AAP0PLH5</accession>
<comment type="caution">
    <text evidence="1">The sequence shown here is derived from an EMBL/GenBank/DDBJ whole genome shotgun (WGS) entry which is preliminary data.</text>
</comment>
<reference evidence="1 2" key="1">
    <citation type="submission" date="2024-01" db="EMBL/GenBank/DDBJ databases">
        <title>Genome assemblies of Stephania.</title>
        <authorList>
            <person name="Yang L."/>
        </authorList>
    </citation>
    <scope>NUCLEOTIDE SEQUENCE [LARGE SCALE GENOMIC DNA]</scope>
    <source>
        <strain evidence="1">QJT</strain>
        <tissue evidence="1">Leaf</tissue>
    </source>
</reference>
<evidence type="ECO:0000313" key="2">
    <source>
        <dbReference type="Proteomes" id="UP001417504"/>
    </source>
</evidence>
<dbReference type="Proteomes" id="UP001417504">
    <property type="component" value="Unassembled WGS sequence"/>
</dbReference>
<dbReference type="EMBL" id="JBBNAE010000002">
    <property type="protein sequence ID" value="KAK9145166.1"/>
    <property type="molecule type" value="Genomic_DNA"/>
</dbReference>
<dbReference type="AlphaFoldDB" id="A0AAP0PLH5"/>
<sequence length="53" mass="5993">MVFHLSNGYTFEHGLVYDGDRVDGSRMYLQLSRGINGTLRTKKLGKGYARLLS</sequence>
<proteinExistence type="predicted"/>
<keyword evidence="2" id="KW-1185">Reference proteome</keyword>
<organism evidence="1 2">
    <name type="scientific">Stephania japonica</name>
    <dbReference type="NCBI Taxonomy" id="461633"/>
    <lineage>
        <taxon>Eukaryota</taxon>
        <taxon>Viridiplantae</taxon>
        <taxon>Streptophyta</taxon>
        <taxon>Embryophyta</taxon>
        <taxon>Tracheophyta</taxon>
        <taxon>Spermatophyta</taxon>
        <taxon>Magnoliopsida</taxon>
        <taxon>Ranunculales</taxon>
        <taxon>Menispermaceae</taxon>
        <taxon>Menispermoideae</taxon>
        <taxon>Cissampelideae</taxon>
        <taxon>Stephania</taxon>
    </lineage>
</organism>